<dbReference type="SMART" id="SM00882">
    <property type="entry name" value="CoA_trans"/>
    <property type="match status" value="1"/>
</dbReference>
<gene>
    <name evidence="4" type="ORF">ACFO0J_13545</name>
</gene>
<accession>A0ABV8S3B9</accession>
<dbReference type="Proteomes" id="UP001595756">
    <property type="component" value="Unassembled WGS sequence"/>
</dbReference>
<dbReference type="InterPro" id="IPR004165">
    <property type="entry name" value="CoA_trans_fam_I"/>
</dbReference>
<evidence type="ECO:0000256" key="1">
    <source>
        <dbReference type="ARBA" id="ARBA00007154"/>
    </source>
</evidence>
<comment type="function">
    <text evidence="3">CoA transferase having broad substrate specificity for short-chain acyl-CoA thioesters with the activity decreasing when the length of the carboxylic acid chain exceeds four carbons.</text>
</comment>
<dbReference type="InterPro" id="IPR014388">
    <property type="entry name" value="3-oxoacid_CoA-transferase"/>
</dbReference>
<dbReference type="GO" id="GO:0016740">
    <property type="term" value="F:transferase activity"/>
    <property type="evidence" value="ECO:0007669"/>
    <property type="project" value="UniProtKB-KW"/>
</dbReference>
<keyword evidence="5" id="KW-1185">Reference proteome</keyword>
<comment type="similarity">
    <text evidence="1 3">Belongs to the 3-oxoacid CoA-transferase family.</text>
</comment>
<dbReference type="SUPFAM" id="SSF100950">
    <property type="entry name" value="NagB/RpiA/CoA transferase-like"/>
    <property type="match status" value="2"/>
</dbReference>
<name>A0ABV8S3B9_9BURK</name>
<dbReference type="EMBL" id="JBHSDY010000009">
    <property type="protein sequence ID" value="MFC4299066.1"/>
    <property type="molecule type" value="Genomic_DNA"/>
</dbReference>
<evidence type="ECO:0000313" key="5">
    <source>
        <dbReference type="Proteomes" id="UP001595756"/>
    </source>
</evidence>
<dbReference type="RefSeq" id="WP_376813625.1">
    <property type="nucleotide sequence ID" value="NZ_JBHSDY010000009.1"/>
</dbReference>
<dbReference type="Gene3D" id="3.40.1080.10">
    <property type="entry name" value="Glutaconate Coenzyme A-transferase"/>
    <property type="match status" value="2"/>
</dbReference>
<evidence type="ECO:0000256" key="2">
    <source>
        <dbReference type="ARBA" id="ARBA00022679"/>
    </source>
</evidence>
<protein>
    <recommendedName>
        <fullName evidence="3">Acetate CoA-transferase YdiF</fullName>
        <ecNumber evidence="3">2.8.3.8</ecNumber>
    </recommendedName>
</protein>
<dbReference type="PIRSF" id="PIRSF000858">
    <property type="entry name" value="SCOT-t"/>
    <property type="match status" value="1"/>
</dbReference>
<dbReference type="PANTHER" id="PTHR43293:SF1">
    <property type="entry name" value="ACETATE COA-TRANSFERASE YDIF"/>
    <property type="match status" value="1"/>
</dbReference>
<organism evidence="4 5">
    <name type="scientific">Castellaniella hirudinis</name>
    <dbReference type="NCBI Taxonomy" id="1144617"/>
    <lineage>
        <taxon>Bacteria</taxon>
        <taxon>Pseudomonadati</taxon>
        <taxon>Pseudomonadota</taxon>
        <taxon>Betaproteobacteria</taxon>
        <taxon>Burkholderiales</taxon>
        <taxon>Alcaligenaceae</taxon>
        <taxon>Castellaniella</taxon>
    </lineage>
</organism>
<evidence type="ECO:0000256" key="3">
    <source>
        <dbReference type="PIRNR" id="PIRNR000858"/>
    </source>
</evidence>
<reference evidence="5" key="1">
    <citation type="journal article" date="2019" name="Int. J. Syst. Evol. Microbiol.">
        <title>The Global Catalogue of Microorganisms (GCM) 10K type strain sequencing project: providing services to taxonomists for standard genome sequencing and annotation.</title>
        <authorList>
            <consortium name="The Broad Institute Genomics Platform"/>
            <consortium name="The Broad Institute Genome Sequencing Center for Infectious Disease"/>
            <person name="Wu L."/>
            <person name="Ma J."/>
        </authorList>
    </citation>
    <scope>NUCLEOTIDE SEQUENCE [LARGE SCALE GENOMIC DNA]</scope>
    <source>
        <strain evidence="5">CGMCC 1.19029</strain>
    </source>
</reference>
<proteinExistence type="inferred from homology"/>
<comment type="catalytic activity">
    <reaction evidence="3">
        <text>an acyl-CoA + acetate = a carboxylate + acetyl-CoA</text>
        <dbReference type="Rhea" id="RHEA:13381"/>
        <dbReference type="ChEBI" id="CHEBI:29067"/>
        <dbReference type="ChEBI" id="CHEBI:30089"/>
        <dbReference type="ChEBI" id="CHEBI:57288"/>
        <dbReference type="ChEBI" id="CHEBI:58342"/>
        <dbReference type="EC" id="2.8.3.8"/>
    </reaction>
</comment>
<dbReference type="InterPro" id="IPR037171">
    <property type="entry name" value="NagB/RpiA_transferase-like"/>
</dbReference>
<comment type="caution">
    <text evidence="4">The sequence shown here is derived from an EMBL/GenBank/DDBJ whole genome shotgun (WGS) entry which is preliminary data.</text>
</comment>
<dbReference type="PANTHER" id="PTHR43293">
    <property type="entry name" value="ACETATE COA-TRANSFERASE YDIF"/>
    <property type="match status" value="1"/>
</dbReference>
<sequence>MKRNKFRTAEEAVAMIRDGATVALIGGGGGLMEPTCIFRAVSRRFLGTGYPRDLTVVHALGIGDKKTEGMNHFAHEGLVRRVIGGHWVWSPKMQEMARDEKIEAYVLPSGCVMQLYREIAGGRPGLFSHVGLGTFVDPRHQGGKMNRSAGEDLVEVVSIDGRELLRYKPFPIDVAVIRGSFADADGNISLDQEAANVDVYAAALAAHNSGGLVIAQVRTAVNVNSLPARSVRVPGAIVDVVVVDPEQRMSYDLPYDPTISGERAGPPRALAAEASPVRALIARRAYQELREGAILNFGVGIGEGVARLIAERGEVDRYYQTIEHGTYGGSLLMGLLFGFAQSPSAMIDGPSQFDFYAGGGLDIAFLGFGELDARGDVNVSRLGGLTVGPGGFMDIAQNARKVVFCGTFDAKGGDVSITPEGLRVNRQGRVRKLVERVEQITYSGAEALRRGHEALFVTERAVFELTREGLVLTEVAPGLDVRRDVLDHMGFAPLVPAEPRRMDLSLFEDAAVWAEPA</sequence>
<keyword evidence="2 3" id="KW-0808">Transferase</keyword>
<dbReference type="EC" id="2.8.3.8" evidence="3"/>
<dbReference type="Pfam" id="PF01144">
    <property type="entry name" value="CoA_trans"/>
    <property type="match status" value="1"/>
</dbReference>
<evidence type="ECO:0000313" key="4">
    <source>
        <dbReference type="EMBL" id="MFC4299066.1"/>
    </source>
</evidence>